<feature type="transmembrane region" description="Helical" evidence="1">
    <location>
        <begin position="244"/>
        <end position="263"/>
    </location>
</feature>
<sequence length="313" mass="32822">DTAAIAQECGAEVFARVAADHRGKGYALQYAIDCLRDAPPQCVVFFDADCRVGEGALQYLAGVATAAGRPAQALYIMKAPEGAGPGTGVSAFAWIMINRVRMTGLSNLIDATRFTGAGLAAPWEVISRLDFGAGDITEDLVMTLKMALAGAPPVFAPDAQVTSFFPTAEDASVTQRARWEHGSLGVMARRAAPAMLRGILRADARLLLLAADAMIPPLVALGAGLSLAALLSALALGFAGPGPLVTVLTSIALFALALVAGWLRFGRAVLPPSQLWALAPFMLEKLKVYGRRGRASSKTWTRTKRGDDGGETR</sequence>
<keyword evidence="1" id="KW-0812">Transmembrane</keyword>
<proteinExistence type="predicted"/>
<dbReference type="SUPFAM" id="SSF53448">
    <property type="entry name" value="Nucleotide-diphospho-sugar transferases"/>
    <property type="match status" value="1"/>
</dbReference>
<evidence type="ECO:0000313" key="2">
    <source>
        <dbReference type="EMBL" id="VAV95644.1"/>
    </source>
</evidence>
<keyword evidence="1" id="KW-1133">Transmembrane helix</keyword>
<dbReference type="InterPro" id="IPR029044">
    <property type="entry name" value="Nucleotide-diphossugar_trans"/>
</dbReference>
<dbReference type="CDD" id="cd06438">
    <property type="entry name" value="EpsO_like"/>
    <property type="match status" value="1"/>
</dbReference>
<dbReference type="EMBL" id="UOEH01000171">
    <property type="protein sequence ID" value="VAV95644.1"/>
    <property type="molecule type" value="Genomic_DNA"/>
</dbReference>
<dbReference type="Pfam" id="PF13641">
    <property type="entry name" value="Glyco_tranf_2_3"/>
    <property type="match status" value="1"/>
</dbReference>
<dbReference type="Gene3D" id="3.90.550.10">
    <property type="entry name" value="Spore Coat Polysaccharide Biosynthesis Protein SpsA, Chain A"/>
    <property type="match status" value="1"/>
</dbReference>
<keyword evidence="1" id="KW-0472">Membrane</keyword>
<gene>
    <name evidence="2" type="ORF">MNBD_ALPHA05-1907</name>
</gene>
<name>A0A3B0RQ00_9ZZZZ</name>
<accession>A0A3B0RQ00</accession>
<organism evidence="2">
    <name type="scientific">hydrothermal vent metagenome</name>
    <dbReference type="NCBI Taxonomy" id="652676"/>
    <lineage>
        <taxon>unclassified sequences</taxon>
        <taxon>metagenomes</taxon>
        <taxon>ecological metagenomes</taxon>
    </lineage>
</organism>
<evidence type="ECO:0000256" key="1">
    <source>
        <dbReference type="SAM" id="Phobius"/>
    </source>
</evidence>
<protein>
    <recommendedName>
        <fullName evidence="3">Glycosyltransferase</fullName>
    </recommendedName>
</protein>
<dbReference type="AlphaFoldDB" id="A0A3B0RQ00"/>
<feature type="non-terminal residue" evidence="2">
    <location>
        <position position="1"/>
    </location>
</feature>
<evidence type="ECO:0008006" key="3">
    <source>
        <dbReference type="Google" id="ProtNLM"/>
    </source>
</evidence>
<feature type="transmembrane region" description="Helical" evidence="1">
    <location>
        <begin position="206"/>
        <end position="238"/>
    </location>
</feature>
<reference evidence="2" key="1">
    <citation type="submission" date="2018-06" db="EMBL/GenBank/DDBJ databases">
        <authorList>
            <person name="Zhirakovskaya E."/>
        </authorList>
    </citation>
    <scope>NUCLEOTIDE SEQUENCE</scope>
</reference>